<evidence type="ECO:0000313" key="1">
    <source>
        <dbReference type="EMBL" id="AUN95901.1"/>
    </source>
</evidence>
<dbReference type="AlphaFoldDB" id="A0A2I6S9I3"/>
<gene>
    <name evidence="1" type="ORF">C0099_13745</name>
</gene>
<dbReference type="Proteomes" id="UP000242205">
    <property type="component" value="Chromosome"/>
</dbReference>
<evidence type="ECO:0000313" key="2">
    <source>
        <dbReference type="Proteomes" id="UP000242205"/>
    </source>
</evidence>
<keyword evidence="2" id="KW-1185">Reference proteome</keyword>
<sequence length="108" mass="11949">MHDATDWLEHLRRAIAADPRGVTGVAERLGYSRPAISRVLSGTYGDTRKIAAAVMGELVSIDCPYLGTAITAAQCRGYALRSYPAITALEVPHWRACRRCPHNRRKRS</sequence>
<protein>
    <recommendedName>
        <fullName evidence="3">Transcriptional regulator</fullName>
    </recommendedName>
</protein>
<proteinExistence type="predicted"/>
<evidence type="ECO:0008006" key="3">
    <source>
        <dbReference type="Google" id="ProtNLM"/>
    </source>
</evidence>
<organism evidence="1 2">
    <name type="scientific">Pseudazoarcus pumilus</name>
    <dbReference type="NCBI Taxonomy" id="2067960"/>
    <lineage>
        <taxon>Bacteria</taxon>
        <taxon>Pseudomonadati</taxon>
        <taxon>Pseudomonadota</taxon>
        <taxon>Betaproteobacteria</taxon>
        <taxon>Rhodocyclales</taxon>
        <taxon>Zoogloeaceae</taxon>
        <taxon>Pseudazoarcus</taxon>
    </lineage>
</organism>
<reference evidence="1 2" key="1">
    <citation type="submission" date="2018-01" db="EMBL/GenBank/DDBJ databases">
        <authorList>
            <person name="Fu G.-Y."/>
        </authorList>
    </citation>
    <scope>NUCLEOTIDE SEQUENCE [LARGE SCALE GENOMIC DNA]</scope>
    <source>
        <strain evidence="1 2">SY39</strain>
    </source>
</reference>
<accession>A0A2I6S9I3</accession>
<name>A0A2I6S9I3_9RHOO</name>
<dbReference type="OrthoDB" id="7358102at2"/>
<dbReference type="RefSeq" id="WP_102247946.1">
    <property type="nucleotide sequence ID" value="NZ_CP025682.1"/>
</dbReference>
<dbReference type="EMBL" id="CP025682">
    <property type="protein sequence ID" value="AUN95901.1"/>
    <property type="molecule type" value="Genomic_DNA"/>
</dbReference>
<dbReference type="KEGG" id="atw:C0099_13745"/>